<evidence type="ECO:0000256" key="10">
    <source>
        <dbReference type="PROSITE-ProRule" id="PRU00335"/>
    </source>
</evidence>
<comment type="subcellular location">
    <subcellularLocation>
        <location evidence="1">Cell membrane</location>
        <topology evidence="1">Multi-pass membrane protein</topology>
    </subcellularLocation>
</comment>
<dbReference type="SUPFAM" id="SSF46689">
    <property type="entry name" value="Homeodomain-like"/>
    <property type="match status" value="1"/>
</dbReference>
<protein>
    <submittedName>
        <fullName evidence="14">VTT domain-containing protein</fullName>
    </submittedName>
</protein>
<dbReference type="PANTHER" id="PTHR30353">
    <property type="entry name" value="INNER MEMBRANE PROTEIN DEDA-RELATED"/>
    <property type="match status" value="1"/>
</dbReference>
<dbReference type="InterPro" id="IPR004111">
    <property type="entry name" value="Repressor_TetR_C"/>
</dbReference>
<feature type="transmembrane region" description="Helical" evidence="12">
    <location>
        <begin position="60"/>
        <end position="82"/>
    </location>
</feature>
<gene>
    <name evidence="14" type="ORF">WKI68_11715</name>
</gene>
<evidence type="ECO:0000256" key="12">
    <source>
        <dbReference type="SAM" id="Phobius"/>
    </source>
</evidence>
<feature type="DNA-binding region" description="H-T-H motif" evidence="10">
    <location>
        <begin position="278"/>
        <end position="297"/>
    </location>
</feature>
<dbReference type="PROSITE" id="PS50977">
    <property type="entry name" value="HTH_TETR_2"/>
    <property type="match status" value="1"/>
</dbReference>
<evidence type="ECO:0000256" key="2">
    <source>
        <dbReference type="ARBA" id="ARBA00010792"/>
    </source>
</evidence>
<evidence type="ECO:0000256" key="8">
    <source>
        <dbReference type="ARBA" id="ARBA00023136"/>
    </source>
</evidence>
<dbReference type="EMBL" id="JBBKAM010000002">
    <property type="protein sequence ID" value="MEJ8641951.1"/>
    <property type="molecule type" value="Genomic_DNA"/>
</dbReference>
<keyword evidence="4 12" id="KW-0812">Transmembrane</keyword>
<evidence type="ECO:0000256" key="3">
    <source>
        <dbReference type="ARBA" id="ARBA00022475"/>
    </source>
</evidence>
<dbReference type="Gene3D" id="1.10.10.60">
    <property type="entry name" value="Homeodomain-like"/>
    <property type="match status" value="1"/>
</dbReference>
<comment type="caution">
    <text evidence="14">The sequence shown here is derived from an EMBL/GenBank/DDBJ whole genome shotgun (WGS) entry which is preliminary data.</text>
</comment>
<evidence type="ECO:0000259" key="13">
    <source>
        <dbReference type="PROSITE" id="PS50977"/>
    </source>
</evidence>
<sequence>MSPPEYVDQATEALRGALDSPWPWLVLFAVIGLGGLIPFMPSQTGVVTVGTLIGPDPGMLALLALGGASAALLGDCLGYGLGRFAGPRTTARLLRGKRGSRVLERAQEAVERHGASLVVAGRFLPGGRVSSTLATGSMRFPCAGSWRWTPWARPPGPCTSRPWAGWAGPASRTIRSRGCCSPPPSGRRSASASDNAAGSPGGRLLWAAGRWRRSRAVTGIGVSGSGANEPEATERSLDLLWSAAADRAPRGSRPKLSVERIVGTAIDIADADGLEALSMQRIASEFGYTTMSLYRYVPGKTQLVDVMADVACGSPPDMSEVAGGWRAEVERWVDALWEVYRRHDWLVRIQIKNPPIGPNQLAWFETLLRSLSRTGLGYEDMAALAMFVSSAVRDLARFSTDLVPMGLGYAKVLENIVETDRFPTVAALLAAGGAAAGAESGESAVRPVVHFGVARLLDGIERQVSLAGGRPPEPAP</sequence>
<evidence type="ECO:0000256" key="11">
    <source>
        <dbReference type="SAM" id="MobiDB-lite"/>
    </source>
</evidence>
<dbReference type="InterPro" id="IPR032816">
    <property type="entry name" value="VTT_dom"/>
</dbReference>
<organism evidence="14 15">
    <name type="scientific">Streptomyces caledonius</name>
    <dbReference type="NCBI Taxonomy" id="3134107"/>
    <lineage>
        <taxon>Bacteria</taxon>
        <taxon>Bacillati</taxon>
        <taxon>Actinomycetota</taxon>
        <taxon>Actinomycetes</taxon>
        <taxon>Kitasatosporales</taxon>
        <taxon>Streptomycetaceae</taxon>
        <taxon>Streptomyces</taxon>
    </lineage>
</organism>
<keyword evidence="15" id="KW-1185">Reference proteome</keyword>
<feature type="region of interest" description="Disordered" evidence="11">
    <location>
        <begin position="168"/>
        <end position="199"/>
    </location>
</feature>
<keyword evidence="6" id="KW-0805">Transcription regulation</keyword>
<comment type="similarity">
    <text evidence="2">Belongs to the DedA family.</text>
</comment>
<dbReference type="Proteomes" id="UP001382904">
    <property type="component" value="Unassembled WGS sequence"/>
</dbReference>
<evidence type="ECO:0000256" key="7">
    <source>
        <dbReference type="ARBA" id="ARBA00023125"/>
    </source>
</evidence>
<feature type="transmembrane region" description="Helical" evidence="12">
    <location>
        <begin position="21"/>
        <end position="40"/>
    </location>
</feature>
<evidence type="ECO:0000313" key="15">
    <source>
        <dbReference type="Proteomes" id="UP001382904"/>
    </source>
</evidence>
<dbReference type="PANTHER" id="PTHR30353:SF0">
    <property type="entry name" value="TRANSMEMBRANE PROTEIN"/>
    <property type="match status" value="1"/>
</dbReference>
<keyword evidence="5 12" id="KW-1133">Transmembrane helix</keyword>
<accession>A0ABU8U242</accession>
<dbReference type="Pfam" id="PF00440">
    <property type="entry name" value="TetR_N"/>
    <property type="match status" value="1"/>
</dbReference>
<evidence type="ECO:0000256" key="6">
    <source>
        <dbReference type="ARBA" id="ARBA00023015"/>
    </source>
</evidence>
<dbReference type="Gene3D" id="1.10.357.10">
    <property type="entry name" value="Tetracycline Repressor, domain 2"/>
    <property type="match status" value="1"/>
</dbReference>
<dbReference type="InterPro" id="IPR009057">
    <property type="entry name" value="Homeodomain-like_sf"/>
</dbReference>
<dbReference type="Pfam" id="PF02909">
    <property type="entry name" value="TetR_C_1"/>
    <property type="match status" value="1"/>
</dbReference>
<evidence type="ECO:0000256" key="5">
    <source>
        <dbReference type="ARBA" id="ARBA00022989"/>
    </source>
</evidence>
<feature type="compositionally biased region" description="Low complexity" evidence="11">
    <location>
        <begin position="176"/>
        <end position="193"/>
    </location>
</feature>
<keyword evidence="7 10" id="KW-0238">DNA-binding</keyword>
<evidence type="ECO:0000256" key="1">
    <source>
        <dbReference type="ARBA" id="ARBA00004651"/>
    </source>
</evidence>
<dbReference type="InterPro" id="IPR036271">
    <property type="entry name" value="Tet_transcr_reg_TetR-rel_C_sf"/>
</dbReference>
<dbReference type="Pfam" id="PF09335">
    <property type="entry name" value="VTT_dom"/>
    <property type="match status" value="1"/>
</dbReference>
<evidence type="ECO:0000256" key="4">
    <source>
        <dbReference type="ARBA" id="ARBA00022692"/>
    </source>
</evidence>
<dbReference type="InterPro" id="IPR001647">
    <property type="entry name" value="HTH_TetR"/>
</dbReference>
<keyword evidence="3" id="KW-1003">Cell membrane</keyword>
<keyword evidence="8 12" id="KW-0472">Membrane</keyword>
<dbReference type="SUPFAM" id="SSF48498">
    <property type="entry name" value="Tetracyclin repressor-like, C-terminal domain"/>
    <property type="match status" value="1"/>
</dbReference>
<feature type="domain" description="HTH tetR-type" evidence="13">
    <location>
        <begin position="255"/>
        <end position="315"/>
    </location>
</feature>
<proteinExistence type="inferred from homology"/>
<dbReference type="InterPro" id="IPR032818">
    <property type="entry name" value="DedA-like"/>
</dbReference>
<evidence type="ECO:0000313" key="14">
    <source>
        <dbReference type="EMBL" id="MEJ8641951.1"/>
    </source>
</evidence>
<name>A0ABU8U242_9ACTN</name>
<evidence type="ECO:0000256" key="9">
    <source>
        <dbReference type="ARBA" id="ARBA00023163"/>
    </source>
</evidence>
<reference evidence="14 15" key="1">
    <citation type="submission" date="2024-03" db="EMBL/GenBank/DDBJ databases">
        <title>Novel Streptomyces species of biotechnological and ecological value are a feature of Machair soil.</title>
        <authorList>
            <person name="Prole J.R."/>
            <person name="Goodfellow M."/>
            <person name="Allenby N."/>
            <person name="Ward A.C."/>
        </authorList>
    </citation>
    <scope>NUCLEOTIDE SEQUENCE [LARGE SCALE GENOMIC DNA]</scope>
    <source>
        <strain evidence="14 15">MS1.HAVA.3</strain>
    </source>
</reference>
<keyword evidence="9" id="KW-0804">Transcription</keyword>